<dbReference type="Proteomes" id="UP000297245">
    <property type="component" value="Unassembled WGS sequence"/>
</dbReference>
<organism evidence="3 4">
    <name type="scientific">Dendrothele bispora (strain CBS 962.96)</name>
    <dbReference type="NCBI Taxonomy" id="1314807"/>
    <lineage>
        <taxon>Eukaryota</taxon>
        <taxon>Fungi</taxon>
        <taxon>Dikarya</taxon>
        <taxon>Basidiomycota</taxon>
        <taxon>Agaricomycotina</taxon>
        <taxon>Agaricomycetes</taxon>
        <taxon>Agaricomycetidae</taxon>
        <taxon>Agaricales</taxon>
        <taxon>Agaricales incertae sedis</taxon>
        <taxon>Dendrothele</taxon>
    </lineage>
</organism>
<evidence type="ECO:0000313" key="3">
    <source>
        <dbReference type="EMBL" id="THU90286.1"/>
    </source>
</evidence>
<accession>A0A4S8LLX6</accession>
<feature type="domain" description="DUF8212" evidence="2">
    <location>
        <begin position="208"/>
        <end position="264"/>
    </location>
</feature>
<proteinExistence type="predicted"/>
<dbReference type="OrthoDB" id="674604at2759"/>
<gene>
    <name evidence="3" type="ORF">K435DRAFT_864426</name>
</gene>
<dbReference type="PANTHER" id="PTHR10622:SF10">
    <property type="entry name" value="HET DOMAIN-CONTAINING PROTEIN"/>
    <property type="match status" value="1"/>
</dbReference>
<dbReference type="EMBL" id="ML179339">
    <property type="protein sequence ID" value="THU90286.1"/>
    <property type="molecule type" value="Genomic_DNA"/>
</dbReference>
<reference evidence="3 4" key="1">
    <citation type="journal article" date="2019" name="Nat. Ecol. Evol.">
        <title>Megaphylogeny resolves global patterns of mushroom evolution.</title>
        <authorList>
            <person name="Varga T."/>
            <person name="Krizsan K."/>
            <person name="Foldi C."/>
            <person name="Dima B."/>
            <person name="Sanchez-Garcia M."/>
            <person name="Sanchez-Ramirez S."/>
            <person name="Szollosi G.J."/>
            <person name="Szarkandi J.G."/>
            <person name="Papp V."/>
            <person name="Albert L."/>
            <person name="Andreopoulos W."/>
            <person name="Angelini C."/>
            <person name="Antonin V."/>
            <person name="Barry K.W."/>
            <person name="Bougher N.L."/>
            <person name="Buchanan P."/>
            <person name="Buyck B."/>
            <person name="Bense V."/>
            <person name="Catcheside P."/>
            <person name="Chovatia M."/>
            <person name="Cooper J."/>
            <person name="Damon W."/>
            <person name="Desjardin D."/>
            <person name="Finy P."/>
            <person name="Geml J."/>
            <person name="Haridas S."/>
            <person name="Hughes K."/>
            <person name="Justo A."/>
            <person name="Karasinski D."/>
            <person name="Kautmanova I."/>
            <person name="Kiss B."/>
            <person name="Kocsube S."/>
            <person name="Kotiranta H."/>
            <person name="LaButti K.M."/>
            <person name="Lechner B.E."/>
            <person name="Liimatainen K."/>
            <person name="Lipzen A."/>
            <person name="Lukacs Z."/>
            <person name="Mihaltcheva S."/>
            <person name="Morgado L.N."/>
            <person name="Niskanen T."/>
            <person name="Noordeloos M.E."/>
            <person name="Ohm R.A."/>
            <person name="Ortiz-Santana B."/>
            <person name="Ovrebo C."/>
            <person name="Racz N."/>
            <person name="Riley R."/>
            <person name="Savchenko A."/>
            <person name="Shiryaev A."/>
            <person name="Soop K."/>
            <person name="Spirin V."/>
            <person name="Szebenyi C."/>
            <person name="Tomsovsky M."/>
            <person name="Tulloss R.E."/>
            <person name="Uehling J."/>
            <person name="Grigoriev I.V."/>
            <person name="Vagvolgyi C."/>
            <person name="Papp T."/>
            <person name="Martin F.M."/>
            <person name="Miettinen O."/>
            <person name="Hibbett D.S."/>
            <person name="Nagy L.G."/>
        </authorList>
    </citation>
    <scope>NUCLEOTIDE SEQUENCE [LARGE SCALE GENOMIC DNA]</scope>
    <source>
        <strain evidence="3 4">CBS 962.96</strain>
    </source>
</reference>
<evidence type="ECO:0000313" key="4">
    <source>
        <dbReference type="Proteomes" id="UP000297245"/>
    </source>
</evidence>
<keyword evidence="4" id="KW-1185">Reference proteome</keyword>
<dbReference type="InterPro" id="IPR010730">
    <property type="entry name" value="HET"/>
</dbReference>
<dbReference type="Pfam" id="PF06985">
    <property type="entry name" value="HET"/>
    <property type="match status" value="1"/>
</dbReference>
<evidence type="ECO:0000259" key="1">
    <source>
        <dbReference type="Pfam" id="PF06985"/>
    </source>
</evidence>
<dbReference type="Pfam" id="PF26640">
    <property type="entry name" value="DUF8212"/>
    <property type="match status" value="1"/>
</dbReference>
<dbReference type="AlphaFoldDB" id="A0A4S8LLX6"/>
<sequence length="573" mass="64712">MYLLHTTNLTLKGFYAKIPEYAILSHTWDEDEVTFQDILDRGGVDWKKISWKKKKAGWKKVEGACAQAQKYHWEWIWIDSCCIDKSSSAELSENINSMYRLYENAAVCYVYLSDASSEEDPRDSKSGFAKSRWFTRGWTLQELIAPLASVFFLDHSWEEIGTRYSLRDVISAITSVPVRLLEDEDRAYSLMGLFDICMSPIYGEGEAKAFFRLQQEIIKTSDDRSIFAWVVDCKRKEDGEVVECESRGLLAKSPDEFKGSGRVGISNASFDGDTSFSFNNNGLHQLVLHSFKTPENVQEVIVKEMPQSRETRRVYNTFDNYVRFLPAAQEHFKNVTFDGESVPSFGFSSSDPFTVKFDCRHSDETVHISFAASKEGGGMLWMASSDSVKMGAIEGACHADRLTMELESGGFVTAAIQITGRTAVWGTREIEINYTTSSLKPTLRCPQSQFIEISDYALRDVFPPNQSDRGPSDERPPCRYLSLSKEASSACRILNYGDYKIAVGINESGEVWVHVPWNIGTATFKELCESYQENGSRAQFKGNTSNIGSYRKVTVYKNNGVQFASHSLVITEQ</sequence>
<dbReference type="PANTHER" id="PTHR10622">
    <property type="entry name" value="HET DOMAIN-CONTAINING PROTEIN"/>
    <property type="match status" value="1"/>
</dbReference>
<feature type="domain" description="Heterokaryon incompatibility" evidence="1">
    <location>
        <begin position="21"/>
        <end position="121"/>
    </location>
</feature>
<dbReference type="InterPro" id="IPR058525">
    <property type="entry name" value="DUF8212"/>
</dbReference>
<evidence type="ECO:0000259" key="2">
    <source>
        <dbReference type="Pfam" id="PF26640"/>
    </source>
</evidence>
<name>A0A4S8LLX6_DENBC</name>
<protein>
    <submittedName>
        <fullName evidence="3">HET-domain-containing protein</fullName>
    </submittedName>
</protein>